<proteinExistence type="predicted"/>
<feature type="transmembrane region" description="Helical" evidence="1">
    <location>
        <begin position="92"/>
        <end position="111"/>
    </location>
</feature>
<dbReference type="Pfam" id="PF19762">
    <property type="entry name" value="DUF6249"/>
    <property type="match status" value="1"/>
</dbReference>
<sequence length="118" mass="12619">MEILIPIAGILLSATIVCSSLYFSYQTSKSKHNALVEVSKNIDDPSQLEELIKSLEEQKDPSDPRRNGVVTFFTGMGIYIFGVVVTQGGLEGVGLLVAAIGAGIVIAGYLFPRGRETS</sequence>
<gene>
    <name evidence="3" type="ORF">METZ01_LOCUS99849</name>
</gene>
<name>A0A381W376_9ZZZZ</name>
<dbReference type="InterPro" id="IPR046216">
    <property type="entry name" value="DUF6249"/>
</dbReference>
<reference evidence="3" key="1">
    <citation type="submission" date="2018-05" db="EMBL/GenBank/DDBJ databases">
        <authorList>
            <person name="Lanie J.A."/>
            <person name="Ng W.-L."/>
            <person name="Kazmierczak K.M."/>
            <person name="Andrzejewski T.M."/>
            <person name="Davidsen T.M."/>
            <person name="Wayne K.J."/>
            <person name="Tettelin H."/>
            <person name="Glass J.I."/>
            <person name="Rusch D."/>
            <person name="Podicherti R."/>
            <person name="Tsui H.-C.T."/>
            <person name="Winkler M.E."/>
        </authorList>
    </citation>
    <scope>NUCLEOTIDE SEQUENCE</scope>
</reference>
<evidence type="ECO:0000259" key="2">
    <source>
        <dbReference type="Pfam" id="PF19762"/>
    </source>
</evidence>
<feature type="domain" description="DUF6249" evidence="2">
    <location>
        <begin position="4"/>
        <end position="109"/>
    </location>
</feature>
<dbReference type="EMBL" id="UINC01010574">
    <property type="protein sequence ID" value="SVA46995.1"/>
    <property type="molecule type" value="Genomic_DNA"/>
</dbReference>
<organism evidence="3">
    <name type="scientific">marine metagenome</name>
    <dbReference type="NCBI Taxonomy" id="408172"/>
    <lineage>
        <taxon>unclassified sequences</taxon>
        <taxon>metagenomes</taxon>
        <taxon>ecological metagenomes</taxon>
    </lineage>
</organism>
<protein>
    <recommendedName>
        <fullName evidence="2">DUF6249 domain-containing protein</fullName>
    </recommendedName>
</protein>
<feature type="transmembrane region" description="Helical" evidence="1">
    <location>
        <begin position="68"/>
        <end position="86"/>
    </location>
</feature>
<accession>A0A381W376</accession>
<feature type="transmembrane region" description="Helical" evidence="1">
    <location>
        <begin position="6"/>
        <end position="25"/>
    </location>
</feature>
<evidence type="ECO:0000256" key="1">
    <source>
        <dbReference type="SAM" id="Phobius"/>
    </source>
</evidence>
<keyword evidence="1" id="KW-0812">Transmembrane</keyword>
<keyword evidence="1" id="KW-1133">Transmembrane helix</keyword>
<dbReference type="AlphaFoldDB" id="A0A381W376"/>
<evidence type="ECO:0000313" key="3">
    <source>
        <dbReference type="EMBL" id="SVA46995.1"/>
    </source>
</evidence>
<keyword evidence="1" id="KW-0472">Membrane</keyword>